<dbReference type="InterPro" id="IPR001452">
    <property type="entry name" value="SH3_domain"/>
</dbReference>
<dbReference type="SUPFAM" id="SSF50044">
    <property type="entry name" value="SH3-domain"/>
    <property type="match status" value="1"/>
</dbReference>
<name>A0ABQ9K6N0_9CUCU</name>
<dbReference type="Gene3D" id="2.30.30.40">
    <property type="entry name" value="SH3 Domains"/>
    <property type="match status" value="1"/>
</dbReference>
<evidence type="ECO:0000256" key="1">
    <source>
        <dbReference type="ARBA" id="ARBA00022443"/>
    </source>
</evidence>
<evidence type="ECO:0000256" key="2">
    <source>
        <dbReference type="PROSITE-ProRule" id="PRU00192"/>
    </source>
</evidence>
<dbReference type="EMBL" id="JAPWTJ010000001">
    <property type="protein sequence ID" value="KAJ8986253.1"/>
    <property type="molecule type" value="Genomic_DNA"/>
</dbReference>
<organism evidence="4 5">
    <name type="scientific">Molorchus minor</name>
    <dbReference type="NCBI Taxonomy" id="1323400"/>
    <lineage>
        <taxon>Eukaryota</taxon>
        <taxon>Metazoa</taxon>
        <taxon>Ecdysozoa</taxon>
        <taxon>Arthropoda</taxon>
        <taxon>Hexapoda</taxon>
        <taxon>Insecta</taxon>
        <taxon>Pterygota</taxon>
        <taxon>Neoptera</taxon>
        <taxon>Endopterygota</taxon>
        <taxon>Coleoptera</taxon>
        <taxon>Polyphaga</taxon>
        <taxon>Cucujiformia</taxon>
        <taxon>Chrysomeloidea</taxon>
        <taxon>Cerambycidae</taxon>
        <taxon>Lamiinae</taxon>
        <taxon>Monochamini</taxon>
        <taxon>Molorchus</taxon>
    </lineage>
</organism>
<dbReference type="InterPro" id="IPR036028">
    <property type="entry name" value="SH3-like_dom_sf"/>
</dbReference>
<evidence type="ECO:0000313" key="4">
    <source>
        <dbReference type="EMBL" id="KAJ8986253.1"/>
    </source>
</evidence>
<dbReference type="CDD" id="cd11856">
    <property type="entry name" value="SH3_p47phox_like"/>
    <property type="match status" value="1"/>
</dbReference>
<evidence type="ECO:0000313" key="5">
    <source>
        <dbReference type="Proteomes" id="UP001162164"/>
    </source>
</evidence>
<accession>A0ABQ9K6N0</accession>
<keyword evidence="5" id="KW-1185">Reference proteome</keyword>
<dbReference type="SMART" id="SM00326">
    <property type="entry name" value="SH3"/>
    <property type="match status" value="1"/>
</dbReference>
<evidence type="ECO:0000259" key="3">
    <source>
        <dbReference type="PROSITE" id="PS50002"/>
    </source>
</evidence>
<dbReference type="Pfam" id="PF00018">
    <property type="entry name" value="SH3_1"/>
    <property type="match status" value="1"/>
</dbReference>
<dbReference type="Proteomes" id="UP001162164">
    <property type="component" value="Unassembled WGS sequence"/>
</dbReference>
<keyword evidence="1 2" id="KW-0728">SH3 domain</keyword>
<protein>
    <recommendedName>
        <fullName evidence="3">SH3 domain-containing protein</fullName>
    </recommendedName>
</protein>
<sequence>MAHRPLRQTTSWEKHKNSTPVVPIINNHRALSCESEPPSHTAEEEAVECLETGNWSSDCSNSDDEDHHNTAITKGHYVALADYCAVGNSEVNMRDGDIVELLKVGCAGWWFVKVIGTSLEGWAPAAYLENMNRKSSRSSSRSQDSNCKASILYLLLI</sequence>
<proteinExistence type="predicted"/>
<reference evidence="4" key="1">
    <citation type="journal article" date="2023" name="Insect Mol. Biol.">
        <title>Genome sequencing provides insights into the evolution of gene families encoding plant cell wall-degrading enzymes in longhorned beetles.</title>
        <authorList>
            <person name="Shin N.R."/>
            <person name="Okamura Y."/>
            <person name="Kirsch R."/>
            <person name="Pauchet Y."/>
        </authorList>
    </citation>
    <scope>NUCLEOTIDE SEQUENCE</scope>
    <source>
        <strain evidence="4">MMC_N1</strain>
    </source>
</reference>
<comment type="caution">
    <text evidence="4">The sequence shown here is derived from an EMBL/GenBank/DDBJ whole genome shotgun (WGS) entry which is preliminary data.</text>
</comment>
<dbReference type="PROSITE" id="PS50002">
    <property type="entry name" value="SH3"/>
    <property type="match status" value="1"/>
</dbReference>
<feature type="domain" description="SH3" evidence="3">
    <location>
        <begin position="72"/>
        <end position="133"/>
    </location>
</feature>
<gene>
    <name evidence="4" type="ORF">NQ317_009961</name>
</gene>